<dbReference type="Gene3D" id="3.40.50.300">
    <property type="entry name" value="P-loop containing nucleotide triphosphate hydrolases"/>
    <property type="match status" value="1"/>
</dbReference>
<reference evidence="10 11" key="1">
    <citation type="journal article" date="2009" name="Science">
        <title>Green evolution and dynamic adaptations revealed by genomes of the marine picoeukaryotes Micromonas.</title>
        <authorList>
            <person name="Worden A.Z."/>
            <person name="Lee J.H."/>
            <person name="Mock T."/>
            <person name="Rouze P."/>
            <person name="Simmons M.P."/>
            <person name="Aerts A.L."/>
            <person name="Allen A.E."/>
            <person name="Cuvelier M.L."/>
            <person name="Derelle E."/>
            <person name="Everett M.V."/>
            <person name="Foulon E."/>
            <person name="Grimwood J."/>
            <person name="Gundlach H."/>
            <person name="Henrissat B."/>
            <person name="Napoli C."/>
            <person name="McDonald S.M."/>
            <person name="Parker M.S."/>
            <person name="Rombauts S."/>
            <person name="Salamov A."/>
            <person name="Von Dassow P."/>
            <person name="Badger J.H."/>
            <person name="Coutinho P.M."/>
            <person name="Demir E."/>
            <person name="Dubchak I."/>
            <person name="Gentemann C."/>
            <person name="Eikrem W."/>
            <person name="Gready J.E."/>
            <person name="John U."/>
            <person name="Lanier W."/>
            <person name="Lindquist E.A."/>
            <person name="Lucas S."/>
            <person name="Mayer K.F."/>
            <person name="Moreau H."/>
            <person name="Not F."/>
            <person name="Otillar R."/>
            <person name="Panaud O."/>
            <person name="Pangilinan J."/>
            <person name="Paulsen I."/>
            <person name="Piegu B."/>
            <person name="Poliakov A."/>
            <person name="Robbens S."/>
            <person name="Schmutz J."/>
            <person name="Toulza E."/>
            <person name="Wyss T."/>
            <person name="Zelensky A."/>
            <person name="Zhou K."/>
            <person name="Armbrust E.V."/>
            <person name="Bhattacharya D."/>
            <person name="Goodenough U.W."/>
            <person name="Van de Peer Y."/>
            <person name="Grigoriev I.V."/>
        </authorList>
    </citation>
    <scope>NUCLEOTIDE SEQUENCE [LARGE SCALE GENOMIC DNA]</scope>
    <source>
        <strain evidence="10 11">CCMP1545</strain>
    </source>
</reference>
<dbReference type="RefSeq" id="XP_003055203.1">
    <property type="nucleotide sequence ID" value="XM_003055157.1"/>
</dbReference>
<evidence type="ECO:0000256" key="2">
    <source>
        <dbReference type="ARBA" id="ARBA00007699"/>
    </source>
</evidence>
<dbReference type="KEGG" id="mpp:MICPUCDRAFT_43864"/>
<keyword evidence="6" id="KW-0342">GTP-binding</keyword>
<dbReference type="OrthoDB" id="347018at2759"/>
<dbReference type="InterPro" id="IPR014100">
    <property type="entry name" value="GTP-bd_Obg/CgtA"/>
</dbReference>
<keyword evidence="3" id="KW-0479">Metal-binding</keyword>
<feature type="domain" description="OBG-type G" evidence="7">
    <location>
        <begin position="160"/>
        <end position="328"/>
    </location>
</feature>
<dbReference type="Gene3D" id="3.30.300.350">
    <property type="entry name" value="GTP-binding protein OBG, C-terminal domain"/>
    <property type="match status" value="1"/>
</dbReference>
<dbReference type="GO" id="GO:0042254">
    <property type="term" value="P:ribosome biogenesis"/>
    <property type="evidence" value="ECO:0007669"/>
    <property type="project" value="UniProtKB-UniRule"/>
</dbReference>
<dbReference type="PANTHER" id="PTHR11702">
    <property type="entry name" value="DEVELOPMENTALLY REGULATED GTP-BINDING PROTEIN-RELATED"/>
    <property type="match status" value="1"/>
</dbReference>
<evidence type="ECO:0000259" key="8">
    <source>
        <dbReference type="PROSITE" id="PS51881"/>
    </source>
</evidence>
<feature type="domain" description="Obg" evidence="9">
    <location>
        <begin position="1"/>
        <end position="159"/>
    </location>
</feature>
<dbReference type="Gene3D" id="2.70.210.12">
    <property type="entry name" value="GTP1/OBG domain"/>
    <property type="match status" value="1"/>
</dbReference>
<dbReference type="GO" id="GO:0003924">
    <property type="term" value="F:GTPase activity"/>
    <property type="evidence" value="ECO:0007669"/>
    <property type="project" value="InterPro"/>
</dbReference>
<comment type="cofactor">
    <cofactor evidence="1">
        <name>Mg(2+)</name>
        <dbReference type="ChEBI" id="CHEBI:18420"/>
    </cofactor>
</comment>
<sequence>MRCFDTAKIYVKAGDGGRGMVAFRREAFVAQGGPFGGNGGNGGAIYFEADSSINSLVGFRKKVHHRADPGGNGGGKKMQGSIGADRTVLVPPGTIVRDAKTDRTLCEMFAHGHREMVLPGGRGGRGNASFKTAKNKAPQIAENGEEGMEKWVELELKLVADVGIIGVPNAGKSTLLANVSNAKPKIADYPFTTIVPNLGVVERDFERMVFADIPGLLEGASDGVGLGFEFLRHVKRTRVLVHVLDCTSEDVLEEYDAIRNELFLFDEEVGDKPELIALNKVDASDEAAERALELQTVFEERGLNVHVTSALTGAGVGELITAVKDIWASLPAIDYEAEAAERAAKKLARPADGKSLDEFTVTDTPYAFIIEGAAIERFVQMTNWDYFESFKRFARVLQMSGIEKAVNDAGAGEGDRVIIGKYEFEWSGDRREKTLFDSWRAKMDEKPAGTTQQGSRHWPH</sequence>
<evidence type="ECO:0000256" key="4">
    <source>
        <dbReference type="ARBA" id="ARBA00022741"/>
    </source>
</evidence>
<gene>
    <name evidence="10" type="ORF">MICPUCDRAFT_43864</name>
</gene>
<dbReference type="InterPro" id="IPR006074">
    <property type="entry name" value="GTP1-OBG_CS"/>
</dbReference>
<dbReference type="GO" id="GO:0005739">
    <property type="term" value="C:mitochondrion"/>
    <property type="evidence" value="ECO:0007669"/>
    <property type="project" value="TreeGrafter"/>
</dbReference>
<organism evidence="11">
    <name type="scientific">Micromonas pusilla (strain CCMP1545)</name>
    <name type="common">Picoplanktonic green alga</name>
    <dbReference type="NCBI Taxonomy" id="564608"/>
    <lineage>
        <taxon>Eukaryota</taxon>
        <taxon>Viridiplantae</taxon>
        <taxon>Chlorophyta</taxon>
        <taxon>Mamiellophyceae</taxon>
        <taxon>Mamiellales</taxon>
        <taxon>Mamiellaceae</taxon>
        <taxon>Micromonas</taxon>
    </lineage>
</organism>
<dbReference type="eggNOG" id="KOG1489">
    <property type="taxonomic scope" value="Eukaryota"/>
</dbReference>
<dbReference type="PROSITE" id="PS51710">
    <property type="entry name" value="G_OBG"/>
    <property type="match status" value="1"/>
</dbReference>
<dbReference type="GO" id="GO:0005525">
    <property type="term" value="F:GTP binding"/>
    <property type="evidence" value="ECO:0007669"/>
    <property type="project" value="UniProtKB-KW"/>
</dbReference>
<evidence type="ECO:0000256" key="1">
    <source>
        <dbReference type="ARBA" id="ARBA00001946"/>
    </source>
</evidence>
<dbReference type="HAMAP" id="MF_01454">
    <property type="entry name" value="GTPase_Obg"/>
    <property type="match status" value="1"/>
</dbReference>
<dbReference type="PANTHER" id="PTHR11702:SF44">
    <property type="entry name" value="GTP-BINDING PROTEIN OBGC, CHLOROPLASTIC"/>
    <property type="match status" value="1"/>
</dbReference>
<dbReference type="Pfam" id="PF09269">
    <property type="entry name" value="DUF1967"/>
    <property type="match status" value="1"/>
</dbReference>
<evidence type="ECO:0000256" key="3">
    <source>
        <dbReference type="ARBA" id="ARBA00022723"/>
    </source>
</evidence>
<dbReference type="NCBIfam" id="TIGR03595">
    <property type="entry name" value="Obg_CgtA_exten"/>
    <property type="match status" value="1"/>
</dbReference>
<dbReference type="InterPro" id="IPR036726">
    <property type="entry name" value="GTP1_OBG_dom_sf"/>
</dbReference>
<dbReference type="SUPFAM" id="SSF102741">
    <property type="entry name" value="Obg GTP-binding protein C-terminal domain"/>
    <property type="match status" value="1"/>
</dbReference>
<dbReference type="InterPro" id="IPR045086">
    <property type="entry name" value="OBG_GTPase"/>
</dbReference>
<dbReference type="Pfam" id="PF01926">
    <property type="entry name" value="MMR_HSR1"/>
    <property type="match status" value="1"/>
</dbReference>
<keyword evidence="5" id="KW-0460">Magnesium</keyword>
<dbReference type="STRING" id="564608.C1MIW3"/>
<dbReference type="InterPro" id="IPR006073">
    <property type="entry name" value="GTP-bd"/>
</dbReference>
<dbReference type="EMBL" id="GG663735">
    <property type="protein sequence ID" value="EEH60455.1"/>
    <property type="molecule type" value="Genomic_DNA"/>
</dbReference>
<dbReference type="Proteomes" id="UP000001876">
    <property type="component" value="Unassembled WGS sequence"/>
</dbReference>
<dbReference type="Pfam" id="PF01018">
    <property type="entry name" value="GTP1_OBG"/>
    <property type="match status" value="1"/>
</dbReference>
<comment type="similarity">
    <text evidence="2">Belongs to the TRAFAC class OBG-HflX-like GTPase superfamily. OBG GTPase family.</text>
</comment>
<dbReference type="PROSITE" id="PS00905">
    <property type="entry name" value="GTP1_OBG"/>
    <property type="match status" value="1"/>
</dbReference>
<evidence type="ECO:0000313" key="11">
    <source>
        <dbReference type="Proteomes" id="UP000001876"/>
    </source>
</evidence>
<dbReference type="InterPro" id="IPR031167">
    <property type="entry name" value="G_OBG"/>
</dbReference>
<evidence type="ECO:0000259" key="9">
    <source>
        <dbReference type="PROSITE" id="PS51883"/>
    </source>
</evidence>
<accession>C1MIW3</accession>
<dbReference type="OMA" id="HVQRCRV"/>
<keyword evidence="4" id="KW-0547">Nucleotide-binding</keyword>
<dbReference type="PRINTS" id="PR00326">
    <property type="entry name" value="GTP1OBG"/>
</dbReference>
<dbReference type="PROSITE" id="PS51881">
    <property type="entry name" value="OCT"/>
    <property type="match status" value="1"/>
</dbReference>
<evidence type="ECO:0000256" key="6">
    <source>
        <dbReference type="ARBA" id="ARBA00023134"/>
    </source>
</evidence>
<dbReference type="CDD" id="cd01898">
    <property type="entry name" value="Obg"/>
    <property type="match status" value="1"/>
</dbReference>
<feature type="domain" description="OCT" evidence="8">
    <location>
        <begin position="348"/>
        <end position="428"/>
    </location>
</feature>
<evidence type="ECO:0000313" key="10">
    <source>
        <dbReference type="EMBL" id="EEH60455.1"/>
    </source>
</evidence>
<dbReference type="PROSITE" id="PS51883">
    <property type="entry name" value="OBG"/>
    <property type="match status" value="1"/>
</dbReference>
<dbReference type="InterPro" id="IPR006169">
    <property type="entry name" value="GTP1_OBG_dom"/>
</dbReference>
<dbReference type="NCBIfam" id="NF008954">
    <property type="entry name" value="PRK12296.1"/>
    <property type="match status" value="1"/>
</dbReference>
<dbReference type="NCBIfam" id="TIGR02729">
    <property type="entry name" value="Obg_CgtA"/>
    <property type="match status" value="1"/>
</dbReference>
<dbReference type="GeneID" id="9680855"/>
<dbReference type="SUPFAM" id="SSF52540">
    <property type="entry name" value="P-loop containing nucleoside triphosphate hydrolases"/>
    <property type="match status" value="1"/>
</dbReference>
<dbReference type="AlphaFoldDB" id="C1MIW3"/>
<proteinExistence type="inferred from homology"/>
<dbReference type="NCBIfam" id="NF008956">
    <property type="entry name" value="PRK12299.1"/>
    <property type="match status" value="1"/>
</dbReference>
<dbReference type="GO" id="GO:0000287">
    <property type="term" value="F:magnesium ion binding"/>
    <property type="evidence" value="ECO:0007669"/>
    <property type="project" value="InterPro"/>
</dbReference>
<protein>
    <submittedName>
        <fullName evidence="10">Predicted protein</fullName>
    </submittedName>
</protein>
<evidence type="ECO:0000259" key="7">
    <source>
        <dbReference type="PROSITE" id="PS51710"/>
    </source>
</evidence>
<dbReference type="SUPFAM" id="SSF82051">
    <property type="entry name" value="Obg GTP-binding protein N-terminal domain"/>
    <property type="match status" value="1"/>
</dbReference>
<name>C1MIW3_MICPC</name>
<dbReference type="InterPro" id="IPR036346">
    <property type="entry name" value="GTP-bd_prot_GTP1/OBG_C_sf"/>
</dbReference>
<keyword evidence="11" id="KW-1185">Reference proteome</keyword>
<dbReference type="NCBIfam" id="NF008955">
    <property type="entry name" value="PRK12297.1"/>
    <property type="match status" value="1"/>
</dbReference>
<evidence type="ECO:0000256" key="5">
    <source>
        <dbReference type="ARBA" id="ARBA00022842"/>
    </source>
</evidence>
<dbReference type="FunFam" id="2.70.210.12:FF:000001">
    <property type="entry name" value="GTPase Obg"/>
    <property type="match status" value="1"/>
</dbReference>
<dbReference type="InterPro" id="IPR015349">
    <property type="entry name" value="OCT_dom"/>
</dbReference>
<dbReference type="InterPro" id="IPR027417">
    <property type="entry name" value="P-loop_NTPase"/>
</dbReference>